<evidence type="ECO:0000259" key="9">
    <source>
        <dbReference type="Pfam" id="PF16875"/>
    </source>
</evidence>
<organism evidence="10 11">
    <name type="scientific">Parasphingorhabdus marina DSM 22363</name>
    <dbReference type="NCBI Taxonomy" id="1123272"/>
    <lineage>
        <taxon>Bacteria</taxon>
        <taxon>Pseudomonadati</taxon>
        <taxon>Pseudomonadota</taxon>
        <taxon>Alphaproteobacteria</taxon>
        <taxon>Sphingomonadales</taxon>
        <taxon>Sphingomonadaceae</taxon>
        <taxon>Parasphingorhabdus</taxon>
    </lineage>
</organism>
<dbReference type="PRINTS" id="PR00743">
    <property type="entry name" value="GLHYDRLASE36"/>
</dbReference>
<dbReference type="GO" id="GO:0004557">
    <property type="term" value="F:alpha-galactosidase activity"/>
    <property type="evidence" value="ECO:0007669"/>
    <property type="project" value="UniProtKB-UniRule"/>
</dbReference>
<dbReference type="FunFam" id="3.20.20.70:FF:000118">
    <property type="entry name" value="Alpha-galactosidase"/>
    <property type="match status" value="1"/>
</dbReference>
<keyword evidence="3 5" id="KW-0378">Hydrolase</keyword>
<dbReference type="AlphaFoldDB" id="A0A1N6CX82"/>
<evidence type="ECO:0000259" key="8">
    <source>
        <dbReference type="Pfam" id="PF16874"/>
    </source>
</evidence>
<dbReference type="PROSITE" id="PS00512">
    <property type="entry name" value="ALPHA_GALACTOSIDASE"/>
    <property type="match status" value="1"/>
</dbReference>
<dbReference type="STRING" id="1123272.SAMN02745824_1164"/>
<dbReference type="PIRSF" id="PIRSF005536">
    <property type="entry name" value="Agal"/>
    <property type="match status" value="1"/>
</dbReference>
<sequence>MDAGEMTLVVDAAAGQPAHIVYWGRRIAEGQDAADLVRLGSRQHVFGSETQNVRPGLMAEAGRGFAGTAGLSVHRAGRDWGVRLTVVAVKENAGQLVITTRDPDTQIFLQHRFSADAENGILAIAAVLRNEGQDPLTVNHISSICLPVPQHLSDIIGFSGRWAGEFRTERLRRFSGSWLRENRRGRTSHDSFPGVILCEENTGELSGEACAVHLAWSGNHHLRVDTGNSGDVLLSTGALLFPGEAILAPGEEFSSPPAVVGYSANGLSGLSRRLHDHVRSSLLRAGVRSKLRPVHYNSWEAVYFDHDPEQLKAMASKAAEIGVERFVLDDGWFGSRRNDQSGLGDWVVSDEVYPDGLTPLVDHVTGLGMEMGIWFEPEMVNPDSDLYRAHPDWVLQIEGLEQVPFRNQLVLDLSRPEVCDHLFDRIDAILSDHDIRYIKWDMNRDLNHPAGQDGRSRAFDQIQALYDLIDRVRTAHPEVEIESCSSGGGRADFGILAHTDRIWTSDSNDALDRQEIQRGASHFLPLCVTGAHVGPAQCHITGRKLSMAMRAGTAIMGHMGVEMNLLGEPGEDLEELARGIALYKKHRQLIHDGDFYRVDNVTALNIIGVVARDRREALWSVAYMASLPERFPPRFICAGLERSQAYRVRLVWPEDWRSITSPSIVEELDLTGKGAVFSGELLMTVGLQLPTAFPETVLLFHLAEE</sequence>
<accession>A0A1N6CX82</accession>
<feature type="binding site" evidence="7">
    <location>
        <begin position="329"/>
        <end position="330"/>
    </location>
    <ligand>
        <name>substrate</name>
    </ligand>
</feature>
<dbReference type="Pfam" id="PF02065">
    <property type="entry name" value="Melibiase"/>
    <property type="match status" value="1"/>
</dbReference>
<dbReference type="CDD" id="cd14791">
    <property type="entry name" value="GH36"/>
    <property type="match status" value="1"/>
</dbReference>
<dbReference type="InterPro" id="IPR000111">
    <property type="entry name" value="Glyco_hydro_27/36_CS"/>
</dbReference>
<dbReference type="PANTHER" id="PTHR43053">
    <property type="entry name" value="GLYCOSIDASE FAMILY 31"/>
    <property type="match status" value="1"/>
</dbReference>
<keyword evidence="4 5" id="KW-0326">Glycosidase</keyword>
<feature type="binding site" evidence="7">
    <location>
        <position position="162"/>
    </location>
    <ligand>
        <name>substrate</name>
    </ligand>
</feature>
<dbReference type="Pfam" id="PF16875">
    <property type="entry name" value="Glyco_hydro_36N"/>
    <property type="match status" value="1"/>
</dbReference>
<feature type="active site" description="Proton donor" evidence="6">
    <location>
        <position position="506"/>
    </location>
</feature>
<feature type="binding site" evidence="7">
    <location>
        <position position="484"/>
    </location>
    <ligand>
        <name>substrate</name>
    </ligand>
</feature>
<feature type="domain" description="Glycosyl hydrolase family 36 C-terminal" evidence="8">
    <location>
        <begin position="609"/>
        <end position="691"/>
    </location>
</feature>
<evidence type="ECO:0000256" key="1">
    <source>
        <dbReference type="ARBA" id="ARBA00001255"/>
    </source>
</evidence>
<dbReference type="Proteomes" id="UP000185192">
    <property type="component" value="Unassembled WGS sequence"/>
</dbReference>
<dbReference type="GO" id="GO:0016052">
    <property type="term" value="P:carbohydrate catabolic process"/>
    <property type="evidence" value="ECO:0007669"/>
    <property type="project" value="InterPro"/>
</dbReference>
<feature type="binding site" evidence="7">
    <location>
        <position position="506"/>
    </location>
    <ligand>
        <name>substrate</name>
    </ligand>
</feature>
<dbReference type="EMBL" id="FSQW01000001">
    <property type="protein sequence ID" value="SIN63014.1"/>
    <property type="molecule type" value="Genomic_DNA"/>
</dbReference>
<feature type="active site" description="Nucleophile" evidence="6">
    <location>
        <position position="441"/>
    </location>
</feature>
<dbReference type="EC" id="3.2.1.22" evidence="2 5"/>
<evidence type="ECO:0000256" key="2">
    <source>
        <dbReference type="ARBA" id="ARBA00012755"/>
    </source>
</evidence>
<keyword evidence="11" id="KW-1185">Reference proteome</keyword>
<name>A0A1N6CX82_9SPHN</name>
<dbReference type="Gene3D" id="2.70.98.60">
    <property type="entry name" value="alpha-galactosidase from lactobacil brevis"/>
    <property type="match status" value="1"/>
</dbReference>
<dbReference type="InterPro" id="IPR050985">
    <property type="entry name" value="Alpha-glycosidase_related"/>
</dbReference>
<dbReference type="OrthoDB" id="9758822at2"/>
<protein>
    <recommendedName>
        <fullName evidence="2 5">Alpha-galactosidase</fullName>
        <ecNumber evidence="2 5">3.2.1.22</ecNumber>
    </recommendedName>
</protein>
<feature type="binding site" evidence="7">
    <location>
        <begin position="439"/>
        <end position="443"/>
    </location>
    <ligand>
        <name>substrate</name>
    </ligand>
</feature>
<dbReference type="Pfam" id="PF16874">
    <property type="entry name" value="Glyco_hydro_36C"/>
    <property type="match status" value="1"/>
</dbReference>
<comment type="similarity">
    <text evidence="5">Belongs to the glycosyl hydrolase.</text>
</comment>
<dbReference type="InterPro" id="IPR031704">
    <property type="entry name" value="Glyco_hydro_36_N"/>
</dbReference>
<proteinExistence type="inferred from homology"/>
<feature type="binding site" evidence="7">
    <location>
        <position position="406"/>
    </location>
    <ligand>
        <name>substrate</name>
    </ligand>
</feature>
<dbReference type="Gene3D" id="3.20.20.70">
    <property type="entry name" value="Aldolase class I"/>
    <property type="match status" value="1"/>
</dbReference>
<dbReference type="RefSeq" id="WP_074204126.1">
    <property type="nucleotide sequence ID" value="NZ_FSQW01000001.1"/>
</dbReference>
<reference evidence="11" key="1">
    <citation type="submission" date="2016-11" db="EMBL/GenBank/DDBJ databases">
        <authorList>
            <person name="Varghese N."/>
            <person name="Submissions S."/>
        </authorList>
    </citation>
    <scope>NUCLEOTIDE SEQUENCE [LARGE SCALE GENOMIC DNA]</scope>
    <source>
        <strain evidence="11">DSM 22363</strain>
    </source>
</reference>
<dbReference type="InterPro" id="IPR038417">
    <property type="entry name" value="Alpga-gal_N_sf"/>
</dbReference>
<dbReference type="InterPro" id="IPR002252">
    <property type="entry name" value="Glyco_hydro_36"/>
</dbReference>
<gene>
    <name evidence="10" type="ORF">SAMN02745824_1164</name>
</gene>
<dbReference type="InterPro" id="IPR017853">
    <property type="entry name" value="GH"/>
</dbReference>
<evidence type="ECO:0000313" key="10">
    <source>
        <dbReference type="EMBL" id="SIN63014.1"/>
    </source>
</evidence>
<dbReference type="InterPro" id="IPR013780">
    <property type="entry name" value="Glyco_hydro_b"/>
</dbReference>
<dbReference type="InterPro" id="IPR013785">
    <property type="entry name" value="Aldolase_TIM"/>
</dbReference>
<comment type="catalytic activity">
    <reaction evidence="1 5">
        <text>Hydrolysis of terminal, non-reducing alpha-D-galactose residues in alpha-D-galactosides, including galactose oligosaccharides, galactomannans and galactolipids.</text>
        <dbReference type="EC" id="3.2.1.22"/>
    </reaction>
</comment>
<evidence type="ECO:0000256" key="4">
    <source>
        <dbReference type="ARBA" id="ARBA00023295"/>
    </source>
</evidence>
<evidence type="ECO:0000256" key="3">
    <source>
        <dbReference type="ARBA" id="ARBA00022801"/>
    </source>
</evidence>
<dbReference type="PANTHER" id="PTHR43053:SF3">
    <property type="entry name" value="ALPHA-GALACTOSIDASE C-RELATED"/>
    <property type="match status" value="1"/>
</dbReference>
<evidence type="ECO:0000256" key="5">
    <source>
        <dbReference type="PIRNR" id="PIRNR005536"/>
    </source>
</evidence>
<dbReference type="Gene3D" id="2.60.40.1180">
    <property type="entry name" value="Golgi alpha-mannosidase II"/>
    <property type="match status" value="1"/>
</dbReference>
<evidence type="ECO:0000313" key="11">
    <source>
        <dbReference type="Proteomes" id="UP000185192"/>
    </source>
</evidence>
<feature type="domain" description="Glycosyl hydrolase family 36 N-terminal" evidence="9">
    <location>
        <begin position="19"/>
        <end position="238"/>
    </location>
</feature>
<dbReference type="SUPFAM" id="SSF51445">
    <property type="entry name" value="(Trans)glycosidases"/>
    <property type="match status" value="1"/>
</dbReference>
<evidence type="ECO:0000256" key="6">
    <source>
        <dbReference type="PIRSR" id="PIRSR005536-1"/>
    </source>
</evidence>
<evidence type="ECO:0000256" key="7">
    <source>
        <dbReference type="PIRSR" id="PIRSR005536-2"/>
    </source>
</evidence>
<dbReference type="InterPro" id="IPR031705">
    <property type="entry name" value="Glyco_hydro_36_C"/>
</dbReference>